<evidence type="ECO:0000256" key="2">
    <source>
        <dbReference type="ARBA" id="ARBA00023140"/>
    </source>
</evidence>
<dbReference type="AlphaFoldDB" id="A0A921Z1J6"/>
<dbReference type="Pfam" id="PF13193">
    <property type="entry name" value="AMP-binding_C"/>
    <property type="match status" value="1"/>
</dbReference>
<dbReference type="EMBL" id="JH668378">
    <property type="protein sequence ID" value="KAG6449773.1"/>
    <property type="molecule type" value="Genomic_DNA"/>
</dbReference>
<gene>
    <name evidence="5" type="ORF">O3G_MSEX006199</name>
</gene>
<dbReference type="Gene3D" id="3.40.50.12780">
    <property type="entry name" value="N-terminal domain of ligase-like"/>
    <property type="match status" value="1"/>
</dbReference>
<comment type="caution">
    <text evidence="5">The sequence shown here is derived from an EMBL/GenBank/DDBJ whole genome shotgun (WGS) entry which is preliminary data.</text>
</comment>
<dbReference type="InterPro" id="IPR042099">
    <property type="entry name" value="ANL_N_sf"/>
</dbReference>
<keyword evidence="6" id="KW-1185">Reference proteome</keyword>
<protein>
    <recommendedName>
        <fullName evidence="7">Luciferase</fullName>
    </recommendedName>
</protein>
<dbReference type="InterPro" id="IPR025110">
    <property type="entry name" value="AMP-bd_C"/>
</dbReference>
<proteinExistence type="predicted"/>
<sequence length="527" mass="58771">MERASDLNFHMGQLFLDSMKRRPDAICQIDHATGEQETNASVLKRSIRLARCFRKLGFKPGDVLALGGRNHMDLFIPYYAALMNGLPIVGVDPLFKFDEINTVIKTTRPKVAFCQKENYCDFVKAAEQANIDTKVFTFDGENPMAELIEQYDDNSPIDDFQVATFDLSKIYAWLVSSGGTTGIIKFAAFTHMAWFQKMMSPALTMFNKKKAEELTPRNGLHISPIQWISGFFNPIIMPLTKMTRVQSSSPNLTTGDIIDMINIYKPATVMMSPTLASSMIKHEKVCDFACFNMVILTGGKVYPDVWSEVQKRTREDAAVFEIYGQTENLGPIFLPNPKGPAGNCGKRSDAVLVKLIDPDTGKEITEPGVPGELWTKGICFAEYYNNPEETAKAFTEDGWFKTGDLLYRDAEDNFFFVERLKMVIKNRGYTIVPPEIEEVIRQHEGVYDVSVTSVDDADEGDLPVACVVRNKGANVTAQEIKDLVASKLSASKQLRGGVAFMDALPMTSAGKIARAKLKTMVADLNRE</sequence>
<evidence type="ECO:0000259" key="3">
    <source>
        <dbReference type="Pfam" id="PF00501"/>
    </source>
</evidence>
<name>A0A921Z1J6_MANSE</name>
<dbReference type="Gene3D" id="3.30.300.30">
    <property type="match status" value="1"/>
</dbReference>
<dbReference type="PANTHER" id="PTHR24096">
    <property type="entry name" value="LONG-CHAIN-FATTY-ACID--COA LIGASE"/>
    <property type="match status" value="1"/>
</dbReference>
<dbReference type="GO" id="GO:0005777">
    <property type="term" value="C:peroxisome"/>
    <property type="evidence" value="ECO:0007669"/>
    <property type="project" value="UniProtKB-SubCell"/>
</dbReference>
<reference evidence="5" key="1">
    <citation type="journal article" date="2016" name="Insect Biochem. Mol. Biol.">
        <title>Multifaceted biological insights from a draft genome sequence of the tobacco hornworm moth, Manduca sexta.</title>
        <authorList>
            <person name="Kanost M.R."/>
            <person name="Arrese E.L."/>
            <person name="Cao X."/>
            <person name="Chen Y.R."/>
            <person name="Chellapilla S."/>
            <person name="Goldsmith M.R."/>
            <person name="Grosse-Wilde E."/>
            <person name="Heckel D.G."/>
            <person name="Herndon N."/>
            <person name="Jiang H."/>
            <person name="Papanicolaou A."/>
            <person name="Qu J."/>
            <person name="Soulages J.L."/>
            <person name="Vogel H."/>
            <person name="Walters J."/>
            <person name="Waterhouse R.M."/>
            <person name="Ahn S.J."/>
            <person name="Almeida F.C."/>
            <person name="An C."/>
            <person name="Aqrawi P."/>
            <person name="Bretschneider A."/>
            <person name="Bryant W.B."/>
            <person name="Bucks S."/>
            <person name="Chao H."/>
            <person name="Chevignon G."/>
            <person name="Christen J.M."/>
            <person name="Clarke D.F."/>
            <person name="Dittmer N.T."/>
            <person name="Ferguson L.C.F."/>
            <person name="Garavelou S."/>
            <person name="Gordon K.H.J."/>
            <person name="Gunaratna R.T."/>
            <person name="Han Y."/>
            <person name="Hauser F."/>
            <person name="He Y."/>
            <person name="Heidel-Fischer H."/>
            <person name="Hirsh A."/>
            <person name="Hu Y."/>
            <person name="Jiang H."/>
            <person name="Kalra D."/>
            <person name="Klinner C."/>
            <person name="Konig C."/>
            <person name="Kovar C."/>
            <person name="Kroll A.R."/>
            <person name="Kuwar S.S."/>
            <person name="Lee S.L."/>
            <person name="Lehman R."/>
            <person name="Li K."/>
            <person name="Li Z."/>
            <person name="Liang H."/>
            <person name="Lovelace S."/>
            <person name="Lu Z."/>
            <person name="Mansfield J.H."/>
            <person name="McCulloch K.J."/>
            <person name="Mathew T."/>
            <person name="Morton B."/>
            <person name="Muzny D.M."/>
            <person name="Neunemann D."/>
            <person name="Ongeri F."/>
            <person name="Pauchet Y."/>
            <person name="Pu L.L."/>
            <person name="Pyrousis I."/>
            <person name="Rao X.J."/>
            <person name="Redding A."/>
            <person name="Roesel C."/>
            <person name="Sanchez-Gracia A."/>
            <person name="Schaack S."/>
            <person name="Shukla A."/>
            <person name="Tetreau G."/>
            <person name="Wang Y."/>
            <person name="Xiong G.H."/>
            <person name="Traut W."/>
            <person name="Walsh T.K."/>
            <person name="Worley K.C."/>
            <person name="Wu D."/>
            <person name="Wu W."/>
            <person name="Wu Y.Q."/>
            <person name="Zhang X."/>
            <person name="Zou Z."/>
            <person name="Zucker H."/>
            <person name="Briscoe A.D."/>
            <person name="Burmester T."/>
            <person name="Clem R.J."/>
            <person name="Feyereisen R."/>
            <person name="Grimmelikhuijzen C.J.P."/>
            <person name="Hamodrakas S.J."/>
            <person name="Hansson B.S."/>
            <person name="Huguet E."/>
            <person name="Jermiin L.S."/>
            <person name="Lan Q."/>
            <person name="Lehman H.K."/>
            <person name="Lorenzen M."/>
            <person name="Merzendorfer H."/>
            <person name="Michalopoulos I."/>
            <person name="Morton D.B."/>
            <person name="Muthukrishnan S."/>
            <person name="Oakeshott J.G."/>
            <person name="Palmer W."/>
            <person name="Park Y."/>
            <person name="Passarelli A.L."/>
            <person name="Rozas J."/>
            <person name="Schwartz L.M."/>
            <person name="Smith W."/>
            <person name="Southgate A."/>
            <person name="Vilcinskas A."/>
            <person name="Vogt R."/>
            <person name="Wang P."/>
            <person name="Werren J."/>
            <person name="Yu X.Q."/>
            <person name="Zhou J.J."/>
            <person name="Brown S.J."/>
            <person name="Scherer S.E."/>
            <person name="Richards S."/>
            <person name="Blissard G.W."/>
        </authorList>
    </citation>
    <scope>NUCLEOTIDE SEQUENCE</scope>
</reference>
<feature type="domain" description="AMP-binding enzyme C-terminal" evidence="4">
    <location>
        <begin position="435"/>
        <end position="511"/>
    </location>
</feature>
<evidence type="ECO:0000259" key="4">
    <source>
        <dbReference type="Pfam" id="PF13193"/>
    </source>
</evidence>
<evidence type="ECO:0000313" key="6">
    <source>
        <dbReference type="Proteomes" id="UP000791440"/>
    </source>
</evidence>
<dbReference type="Pfam" id="PF00501">
    <property type="entry name" value="AMP-binding"/>
    <property type="match status" value="1"/>
</dbReference>
<reference evidence="5" key="2">
    <citation type="submission" date="2020-12" db="EMBL/GenBank/DDBJ databases">
        <authorList>
            <person name="Kanost M."/>
        </authorList>
    </citation>
    <scope>NUCLEOTIDE SEQUENCE</scope>
</reference>
<dbReference type="GO" id="GO:0046949">
    <property type="term" value="P:fatty-acyl-CoA biosynthetic process"/>
    <property type="evidence" value="ECO:0007669"/>
    <property type="project" value="TreeGrafter"/>
</dbReference>
<comment type="subcellular location">
    <subcellularLocation>
        <location evidence="1">Peroxisome</location>
    </subcellularLocation>
</comment>
<evidence type="ECO:0008006" key="7">
    <source>
        <dbReference type="Google" id="ProtNLM"/>
    </source>
</evidence>
<evidence type="ECO:0000313" key="5">
    <source>
        <dbReference type="EMBL" id="KAG6449773.1"/>
    </source>
</evidence>
<keyword evidence="2" id="KW-0576">Peroxisome</keyword>
<dbReference type="PANTHER" id="PTHR24096:SF353">
    <property type="entry name" value="GH16244P-RELATED"/>
    <property type="match status" value="1"/>
</dbReference>
<dbReference type="InterPro" id="IPR000873">
    <property type="entry name" value="AMP-dep_synth/lig_dom"/>
</dbReference>
<accession>A0A921Z1J6</accession>
<dbReference type="InterPro" id="IPR045851">
    <property type="entry name" value="AMP-bd_C_sf"/>
</dbReference>
<dbReference type="GO" id="GO:0004467">
    <property type="term" value="F:long-chain fatty acid-CoA ligase activity"/>
    <property type="evidence" value="ECO:0007669"/>
    <property type="project" value="TreeGrafter"/>
</dbReference>
<organism evidence="5 6">
    <name type="scientific">Manduca sexta</name>
    <name type="common">Tobacco hawkmoth</name>
    <name type="synonym">Tobacco hornworm</name>
    <dbReference type="NCBI Taxonomy" id="7130"/>
    <lineage>
        <taxon>Eukaryota</taxon>
        <taxon>Metazoa</taxon>
        <taxon>Ecdysozoa</taxon>
        <taxon>Arthropoda</taxon>
        <taxon>Hexapoda</taxon>
        <taxon>Insecta</taxon>
        <taxon>Pterygota</taxon>
        <taxon>Neoptera</taxon>
        <taxon>Endopterygota</taxon>
        <taxon>Lepidoptera</taxon>
        <taxon>Glossata</taxon>
        <taxon>Ditrysia</taxon>
        <taxon>Bombycoidea</taxon>
        <taxon>Sphingidae</taxon>
        <taxon>Sphinginae</taxon>
        <taxon>Sphingini</taxon>
        <taxon>Manduca</taxon>
    </lineage>
</organism>
<dbReference type="Proteomes" id="UP000791440">
    <property type="component" value="Unassembled WGS sequence"/>
</dbReference>
<dbReference type="SUPFAM" id="SSF56801">
    <property type="entry name" value="Acetyl-CoA synthetase-like"/>
    <property type="match status" value="1"/>
</dbReference>
<evidence type="ECO:0000256" key="1">
    <source>
        <dbReference type="ARBA" id="ARBA00004275"/>
    </source>
</evidence>
<feature type="domain" description="AMP-dependent synthetase/ligase" evidence="3">
    <location>
        <begin position="18"/>
        <end position="384"/>
    </location>
</feature>